<keyword evidence="3" id="KW-1185">Reference proteome</keyword>
<proteinExistence type="predicted"/>
<evidence type="ECO:0000313" key="2">
    <source>
        <dbReference type="EMBL" id="QBX55373.1"/>
    </source>
</evidence>
<feature type="region of interest" description="Disordered" evidence="1">
    <location>
        <begin position="146"/>
        <end position="170"/>
    </location>
</feature>
<reference evidence="2 3" key="1">
    <citation type="submission" date="2019-03" db="EMBL/GenBank/DDBJ databases">
        <title>Three New Species of Nocardioides, Nocardioides euryhalodurans sp. nov., Nocardioides seonyuensis sp. nov. and Nocardioides eburneoflavus sp. nov. Iolated from Soil.</title>
        <authorList>
            <person name="Roh S.G."/>
            <person name="Lee C."/>
            <person name="Kim M.-K."/>
            <person name="Kim S.B."/>
        </authorList>
    </citation>
    <scope>NUCLEOTIDE SEQUENCE [LARGE SCALE GENOMIC DNA]</scope>
    <source>
        <strain evidence="2 3">MMS17-SY207-3</strain>
    </source>
</reference>
<dbReference type="KEGG" id="nsn:EXE58_07835"/>
<name>A0A4P7IFK6_9ACTN</name>
<dbReference type="RefSeq" id="WP_135267365.1">
    <property type="nucleotide sequence ID" value="NZ_CP038436.1"/>
</dbReference>
<dbReference type="OrthoDB" id="3943503at2"/>
<sequence>MTALRVTPDDRFASIPTEKVNEALSGWEDPEALFAMRQTRDGEELQGVAMSAQVRALYCSDWFWFFCEQVFPHNNLFADEQRGSGAPQHFPDWFLFLLVCASGIAGNASVKRAVDHISDERNRKDFVADVDAYVPENMTLLRDLPCRKPGAQRQPMAKPGTQKSERTKARQRNLNVVVPLRPRPHSDAPSRHHLDHFKLRWRGIEKKGKYRGPIPVGHPDYGMRDKAFHAFRRLGIDQAHAMGILHPEAVWAFRRPDRNSCAAGDGVVFPFSRKYVIGSADKHFTGDKREVYGSKFTIMSARINGQYLSRLILDLIHTHKDLPGSANDESAAVLDSLPELADLAKGGIRGLLFDSAIRGNAVTKLQRDGIHVINYPHAASNPDGGAGKRLNPSRKEKSKLRHIHTHTDQFGFQCEHPIYAVGGELIEVITKADGEDAPRLLIADGYERRGKPGKYRDYLLVTLDCQREQVKVRVPLFHTDGPSTSPGNTNWGEVSRVYSPGSPQFKYLYGARNDTEARHADLKARVKYLPRDVLGQELRLLASSIAINAAAWQVHLQAHGEPNVIDDTA</sequence>
<dbReference type="AlphaFoldDB" id="A0A4P7IFK6"/>
<organism evidence="2 3">
    <name type="scientific">Nocardioides seonyuensis</name>
    <dbReference type="NCBI Taxonomy" id="2518371"/>
    <lineage>
        <taxon>Bacteria</taxon>
        <taxon>Bacillati</taxon>
        <taxon>Actinomycetota</taxon>
        <taxon>Actinomycetes</taxon>
        <taxon>Propionibacteriales</taxon>
        <taxon>Nocardioidaceae</taxon>
        <taxon>Nocardioides</taxon>
    </lineage>
</organism>
<dbReference type="EMBL" id="CP038436">
    <property type="protein sequence ID" value="QBX55373.1"/>
    <property type="molecule type" value="Genomic_DNA"/>
</dbReference>
<evidence type="ECO:0008006" key="4">
    <source>
        <dbReference type="Google" id="ProtNLM"/>
    </source>
</evidence>
<dbReference type="Proteomes" id="UP000294853">
    <property type="component" value="Chromosome"/>
</dbReference>
<accession>A0A4P7IFK6</accession>
<protein>
    <recommendedName>
        <fullName evidence="4">Transposase</fullName>
    </recommendedName>
</protein>
<evidence type="ECO:0000256" key="1">
    <source>
        <dbReference type="SAM" id="MobiDB-lite"/>
    </source>
</evidence>
<gene>
    <name evidence="2" type="ORF">EXE58_07835</name>
</gene>
<evidence type="ECO:0000313" key="3">
    <source>
        <dbReference type="Proteomes" id="UP000294853"/>
    </source>
</evidence>